<accession>A0ABT5LVP3</accession>
<evidence type="ECO:0000313" key="2">
    <source>
        <dbReference type="Proteomes" id="UP001220225"/>
    </source>
</evidence>
<name>A0ABT5LVP3_9GAMM</name>
<protein>
    <recommendedName>
        <fullName evidence="3">Group II intron reverse transcriptase/maturase</fullName>
    </recommendedName>
</protein>
<evidence type="ECO:0008006" key="3">
    <source>
        <dbReference type="Google" id="ProtNLM"/>
    </source>
</evidence>
<reference evidence="1 2" key="1">
    <citation type="submission" date="2023-02" db="EMBL/GenBank/DDBJ databases">
        <title>Entomopathogenic bacteria.</title>
        <authorList>
            <person name="Machado R.A."/>
        </authorList>
    </citation>
    <scope>NUCLEOTIDE SEQUENCE [LARGE SCALE GENOMIC DNA]</scope>
    <source>
        <strain evidence="1 2">XENO-2</strain>
    </source>
</reference>
<sequence length="71" mass="7765">MIDRAQQALYLLALEPISETIADPNSDGFRPNRRTADAIAQCFKCLCQNVLPDGFWKGISKPASIRSGING</sequence>
<comment type="caution">
    <text evidence="1">The sequence shown here is derived from an EMBL/GenBank/DDBJ whole genome shotgun (WGS) entry which is preliminary data.</text>
</comment>
<dbReference type="EMBL" id="JAQRFN010000031">
    <property type="protein sequence ID" value="MDC9598492.1"/>
    <property type="molecule type" value="Genomic_DNA"/>
</dbReference>
<organism evidence="1 2">
    <name type="scientific">Xenorhabdus anantnagensis</name>
    <dbReference type="NCBI Taxonomy" id="3025875"/>
    <lineage>
        <taxon>Bacteria</taxon>
        <taxon>Pseudomonadati</taxon>
        <taxon>Pseudomonadota</taxon>
        <taxon>Gammaproteobacteria</taxon>
        <taxon>Enterobacterales</taxon>
        <taxon>Morganellaceae</taxon>
        <taxon>Xenorhabdus</taxon>
    </lineage>
</organism>
<proteinExistence type="predicted"/>
<dbReference type="Proteomes" id="UP001220225">
    <property type="component" value="Unassembled WGS sequence"/>
</dbReference>
<evidence type="ECO:0000313" key="1">
    <source>
        <dbReference type="EMBL" id="MDC9598492.1"/>
    </source>
</evidence>
<keyword evidence="2" id="KW-1185">Reference proteome</keyword>
<gene>
    <name evidence="1" type="ORF">PSI14_17020</name>
</gene>